<gene>
    <name evidence="4" type="ORF">Scep_017708</name>
</gene>
<feature type="compositionally biased region" description="Polar residues" evidence="2">
    <location>
        <begin position="226"/>
        <end position="238"/>
    </location>
</feature>
<proteinExistence type="inferred from homology"/>
<feature type="chain" id="PRO_5042851954" evidence="3">
    <location>
        <begin position="23"/>
        <end position="248"/>
    </location>
</feature>
<reference evidence="4 5" key="1">
    <citation type="submission" date="2024-01" db="EMBL/GenBank/DDBJ databases">
        <title>Genome assemblies of Stephania.</title>
        <authorList>
            <person name="Yang L."/>
        </authorList>
    </citation>
    <scope>NUCLEOTIDE SEQUENCE [LARGE SCALE GENOMIC DNA]</scope>
    <source>
        <strain evidence="4">JXDWG</strain>
        <tissue evidence="4">Leaf</tissue>
    </source>
</reference>
<comment type="similarity">
    <text evidence="1">Belongs to the GASA family.</text>
</comment>
<feature type="signal peptide" evidence="3">
    <location>
        <begin position="1"/>
        <end position="22"/>
    </location>
</feature>
<protein>
    <submittedName>
        <fullName evidence="4">Uncharacterized protein</fullName>
    </submittedName>
</protein>
<evidence type="ECO:0000256" key="1">
    <source>
        <dbReference type="ARBA" id="ARBA00010582"/>
    </source>
</evidence>
<dbReference type="PANTHER" id="PTHR23201">
    <property type="entry name" value="EXTENSIN, PROLINE-RICH PROTEIN"/>
    <property type="match status" value="1"/>
</dbReference>
<evidence type="ECO:0000256" key="2">
    <source>
        <dbReference type="SAM" id="MobiDB-lite"/>
    </source>
</evidence>
<keyword evidence="3" id="KW-0732">Signal</keyword>
<evidence type="ECO:0000313" key="4">
    <source>
        <dbReference type="EMBL" id="KAK9119615.1"/>
    </source>
</evidence>
<sequence>MAVRVFLVLSLLLLSFTYEVSNVEGGVDCDGLCGVRCGAHSRPNVCMRACGTCCVRCGCVPPGTSGNREMCGRCYTDMTTHANKTKFSRRVNESVTCFSSKDNRIDRTTDRTESTQCYQDTQAEASYYTGRRTSKNGLGMVSAAAAADLVWVCSGGSGGSDLVCNDVQRRSSCAGDEEHRLLGGRGRHGWSECAVQRWTSEGGEGQTSLQDGDAVVGATPGRDASDQQNATSADSSDSGEPPTRTAGS</sequence>
<keyword evidence="5" id="KW-1185">Reference proteome</keyword>
<feature type="region of interest" description="Disordered" evidence="2">
    <location>
        <begin position="201"/>
        <end position="248"/>
    </location>
</feature>
<organism evidence="4 5">
    <name type="scientific">Stephania cephalantha</name>
    <dbReference type="NCBI Taxonomy" id="152367"/>
    <lineage>
        <taxon>Eukaryota</taxon>
        <taxon>Viridiplantae</taxon>
        <taxon>Streptophyta</taxon>
        <taxon>Embryophyta</taxon>
        <taxon>Tracheophyta</taxon>
        <taxon>Spermatophyta</taxon>
        <taxon>Magnoliopsida</taxon>
        <taxon>Ranunculales</taxon>
        <taxon>Menispermaceae</taxon>
        <taxon>Menispermoideae</taxon>
        <taxon>Cissampelideae</taxon>
        <taxon>Stephania</taxon>
    </lineage>
</organism>
<dbReference type="PANTHER" id="PTHR23201:SF18">
    <property type="entry name" value="GIBBERELLIN-REGULATED PROTEIN 2-RELATED"/>
    <property type="match status" value="1"/>
</dbReference>
<evidence type="ECO:0000313" key="5">
    <source>
        <dbReference type="Proteomes" id="UP001419268"/>
    </source>
</evidence>
<dbReference type="EMBL" id="JBBNAG010000007">
    <property type="protein sequence ID" value="KAK9119615.1"/>
    <property type="molecule type" value="Genomic_DNA"/>
</dbReference>
<name>A0AAP0IQL1_9MAGN</name>
<dbReference type="InterPro" id="IPR003854">
    <property type="entry name" value="GASA"/>
</dbReference>
<evidence type="ECO:0000256" key="3">
    <source>
        <dbReference type="SAM" id="SignalP"/>
    </source>
</evidence>
<comment type="caution">
    <text evidence="4">The sequence shown here is derived from an EMBL/GenBank/DDBJ whole genome shotgun (WGS) entry which is preliminary data.</text>
</comment>
<dbReference type="Pfam" id="PF02704">
    <property type="entry name" value="GASA"/>
    <property type="match status" value="1"/>
</dbReference>
<dbReference type="AlphaFoldDB" id="A0AAP0IQL1"/>
<dbReference type="Proteomes" id="UP001419268">
    <property type="component" value="Unassembled WGS sequence"/>
</dbReference>
<accession>A0AAP0IQL1</accession>